<dbReference type="KEGG" id="orp:MOP44_12560"/>
<sequence>MRPGFLVKRFVQVFAIAFVTLTLVYILRGRHAVDAAREAALWSLISAAIFAGSAIYYRKTNKDCKLCVEDGSEPLRDDRASH</sequence>
<gene>
    <name evidence="2" type="ORF">MOP44_12560</name>
</gene>
<evidence type="ECO:0000256" key="1">
    <source>
        <dbReference type="SAM" id="Phobius"/>
    </source>
</evidence>
<feature type="transmembrane region" description="Helical" evidence="1">
    <location>
        <begin position="39"/>
        <end position="57"/>
    </location>
</feature>
<dbReference type="RefSeq" id="WP_260796386.1">
    <property type="nucleotide sequence ID" value="NZ_CP093313.1"/>
</dbReference>
<dbReference type="Proteomes" id="UP001059380">
    <property type="component" value="Chromosome"/>
</dbReference>
<protein>
    <submittedName>
        <fullName evidence="2">Uncharacterized protein</fullName>
    </submittedName>
</protein>
<dbReference type="AlphaFoldDB" id="A0A9J7BYT7"/>
<name>A0A9J7BYT7_9BACT</name>
<reference evidence="2" key="1">
    <citation type="submission" date="2021-04" db="EMBL/GenBank/DDBJ databases">
        <title>Phylogenetic analysis of Acidobacteriaceae.</title>
        <authorList>
            <person name="Qiu L."/>
            <person name="Zhang Q."/>
        </authorList>
    </citation>
    <scope>NUCLEOTIDE SEQUENCE</scope>
    <source>
        <strain evidence="2">DSM 25168</strain>
    </source>
</reference>
<accession>A0A9J7BYT7</accession>
<feature type="transmembrane region" description="Helical" evidence="1">
    <location>
        <begin position="6"/>
        <end position="27"/>
    </location>
</feature>
<evidence type="ECO:0000313" key="3">
    <source>
        <dbReference type="Proteomes" id="UP001059380"/>
    </source>
</evidence>
<keyword evidence="1" id="KW-1133">Transmembrane helix</keyword>
<proteinExistence type="predicted"/>
<keyword evidence="1" id="KW-0812">Transmembrane</keyword>
<keyword evidence="1" id="KW-0472">Membrane</keyword>
<evidence type="ECO:0000313" key="2">
    <source>
        <dbReference type="EMBL" id="UWZ86749.1"/>
    </source>
</evidence>
<organism evidence="2 3">
    <name type="scientific">Occallatibacter riparius</name>
    <dbReference type="NCBI Taxonomy" id="1002689"/>
    <lineage>
        <taxon>Bacteria</taxon>
        <taxon>Pseudomonadati</taxon>
        <taxon>Acidobacteriota</taxon>
        <taxon>Terriglobia</taxon>
        <taxon>Terriglobales</taxon>
        <taxon>Acidobacteriaceae</taxon>
        <taxon>Occallatibacter</taxon>
    </lineage>
</organism>
<dbReference type="EMBL" id="CP093313">
    <property type="protein sequence ID" value="UWZ86749.1"/>
    <property type="molecule type" value="Genomic_DNA"/>
</dbReference>
<keyword evidence="3" id="KW-1185">Reference proteome</keyword>